<dbReference type="PANTHER" id="PTHR35851:SF1">
    <property type="entry name" value="CELL DIVISION PROTEIN FTSQ"/>
    <property type="match status" value="1"/>
</dbReference>
<keyword evidence="5 9" id="KW-0812">Transmembrane</keyword>
<evidence type="ECO:0000259" key="10">
    <source>
        <dbReference type="PROSITE" id="PS51779"/>
    </source>
</evidence>
<evidence type="ECO:0000256" key="4">
    <source>
        <dbReference type="ARBA" id="ARBA00022618"/>
    </source>
</evidence>
<evidence type="ECO:0000256" key="6">
    <source>
        <dbReference type="ARBA" id="ARBA00022989"/>
    </source>
</evidence>
<evidence type="ECO:0000256" key="2">
    <source>
        <dbReference type="ARBA" id="ARBA00022475"/>
    </source>
</evidence>
<dbReference type="GO" id="GO:0090529">
    <property type="term" value="P:cell septum assembly"/>
    <property type="evidence" value="ECO:0007669"/>
    <property type="project" value="InterPro"/>
</dbReference>
<keyword evidence="12" id="KW-1185">Reference proteome</keyword>
<dbReference type="HAMAP" id="MF_00911">
    <property type="entry name" value="FtsQ_subfam"/>
    <property type="match status" value="1"/>
</dbReference>
<keyword evidence="6 9" id="KW-1133">Transmembrane helix</keyword>
<sequence length="291" mass="32299">MSQVGQAAPRDPAPSRLAYRLQRLMLTPGVRRGFVFGLPTAIMVLIGVLALSDQDRRDAMGLWWQQVKTEIQSREEFMVKLMAIDGASPDISEDIREILPLDFPMSSFDLDLAQMQATVAGLDAVERADLRIRPGGVLHIQVQQRVPALVWRNPRGLDLVDVGGNRVSTILQRGARPDLPLIIGRGADRAAAEALELVAAAEPLSTRLRGLLRVGERRWTVVLDRGQRILLPERTPVGALEQVIAVDEAQDLLAREVRVVDMRNPRRPTVRLAPEAAQTMRQIKMIELGDD</sequence>
<keyword evidence="4 9" id="KW-0132">Cell division</keyword>
<dbReference type="GO" id="GO:0043093">
    <property type="term" value="P:FtsZ-dependent cytokinesis"/>
    <property type="evidence" value="ECO:0007669"/>
    <property type="project" value="UniProtKB-UniRule"/>
</dbReference>
<keyword evidence="8 9" id="KW-0131">Cell cycle</keyword>
<dbReference type="InterPro" id="IPR026579">
    <property type="entry name" value="FtsQ"/>
</dbReference>
<feature type="transmembrane region" description="Helical" evidence="9">
    <location>
        <begin position="33"/>
        <end position="51"/>
    </location>
</feature>
<comment type="subcellular location">
    <subcellularLocation>
        <location evidence="9">Cell inner membrane</location>
        <topology evidence="9">Single-pass type II membrane protein</topology>
    </subcellularLocation>
    <subcellularLocation>
        <location evidence="1">Membrane</location>
    </subcellularLocation>
    <text evidence="9">Localizes to the division septum.</text>
</comment>
<dbReference type="InterPro" id="IPR034746">
    <property type="entry name" value="POTRA"/>
</dbReference>
<dbReference type="InterPro" id="IPR005548">
    <property type="entry name" value="Cell_div_FtsQ/DivIB_C"/>
</dbReference>
<evidence type="ECO:0000313" key="11">
    <source>
        <dbReference type="EMBL" id="SHJ36882.1"/>
    </source>
</evidence>
<dbReference type="Gene3D" id="3.40.50.11690">
    <property type="entry name" value="Cell division protein FtsQ/DivIB"/>
    <property type="match status" value="1"/>
</dbReference>
<organism evidence="11 12">
    <name type="scientific">Palleronia salina</name>
    <dbReference type="NCBI Taxonomy" id="313368"/>
    <lineage>
        <taxon>Bacteria</taxon>
        <taxon>Pseudomonadati</taxon>
        <taxon>Pseudomonadota</taxon>
        <taxon>Alphaproteobacteria</taxon>
        <taxon>Rhodobacterales</taxon>
        <taxon>Roseobacteraceae</taxon>
        <taxon>Palleronia</taxon>
    </lineage>
</organism>
<feature type="domain" description="POTRA" evidence="10">
    <location>
        <begin position="77"/>
        <end position="145"/>
    </location>
</feature>
<dbReference type="GO" id="GO:0032153">
    <property type="term" value="C:cell division site"/>
    <property type="evidence" value="ECO:0007669"/>
    <property type="project" value="UniProtKB-UniRule"/>
</dbReference>
<dbReference type="PANTHER" id="PTHR35851">
    <property type="entry name" value="CELL DIVISION PROTEIN FTSQ"/>
    <property type="match status" value="1"/>
</dbReference>
<keyword evidence="2 9" id="KW-1003">Cell membrane</keyword>
<name>A0A1M6IR09_9RHOB</name>
<evidence type="ECO:0000256" key="8">
    <source>
        <dbReference type="ARBA" id="ARBA00023306"/>
    </source>
</evidence>
<protein>
    <recommendedName>
        <fullName evidence="9">Cell division protein FtsQ</fullName>
    </recommendedName>
</protein>
<evidence type="ECO:0000313" key="12">
    <source>
        <dbReference type="Proteomes" id="UP000184040"/>
    </source>
</evidence>
<evidence type="ECO:0000256" key="5">
    <source>
        <dbReference type="ARBA" id="ARBA00022692"/>
    </source>
</evidence>
<reference evidence="11 12" key="1">
    <citation type="submission" date="2016-11" db="EMBL/GenBank/DDBJ databases">
        <authorList>
            <person name="Jaros S."/>
            <person name="Januszkiewicz K."/>
            <person name="Wedrychowicz H."/>
        </authorList>
    </citation>
    <scope>NUCLEOTIDE SEQUENCE [LARGE SCALE GENOMIC DNA]</scope>
    <source>
        <strain evidence="11 12">DSM 26892</strain>
    </source>
</reference>
<dbReference type="GO" id="GO:0005886">
    <property type="term" value="C:plasma membrane"/>
    <property type="evidence" value="ECO:0007669"/>
    <property type="project" value="UniProtKB-SubCell"/>
</dbReference>
<gene>
    <name evidence="9" type="primary">ftsQ</name>
    <name evidence="11" type="ORF">SAMN04488012_10876</name>
</gene>
<dbReference type="Pfam" id="PF03799">
    <property type="entry name" value="FtsQ_DivIB_C"/>
    <property type="match status" value="1"/>
</dbReference>
<keyword evidence="3 9" id="KW-0997">Cell inner membrane</keyword>
<evidence type="ECO:0000256" key="7">
    <source>
        <dbReference type="ARBA" id="ARBA00023136"/>
    </source>
</evidence>
<comment type="function">
    <text evidence="9">Essential cell division protein.</text>
</comment>
<dbReference type="STRING" id="313368.SAMN04488012_10876"/>
<evidence type="ECO:0000256" key="9">
    <source>
        <dbReference type="HAMAP-Rule" id="MF_00911"/>
    </source>
</evidence>
<dbReference type="EMBL" id="FQZA01000008">
    <property type="protein sequence ID" value="SHJ36882.1"/>
    <property type="molecule type" value="Genomic_DNA"/>
</dbReference>
<evidence type="ECO:0000256" key="3">
    <source>
        <dbReference type="ARBA" id="ARBA00022519"/>
    </source>
</evidence>
<keyword evidence="7 9" id="KW-0472">Membrane</keyword>
<dbReference type="RefSeq" id="WP_073129041.1">
    <property type="nucleotide sequence ID" value="NZ_FQZA01000008.1"/>
</dbReference>
<evidence type="ECO:0000256" key="1">
    <source>
        <dbReference type="ARBA" id="ARBA00004370"/>
    </source>
</evidence>
<proteinExistence type="inferred from homology"/>
<dbReference type="InterPro" id="IPR045335">
    <property type="entry name" value="FtsQ_C_sf"/>
</dbReference>
<accession>A0A1M6IR09</accession>
<dbReference type="AlphaFoldDB" id="A0A1M6IR09"/>
<dbReference type="Proteomes" id="UP000184040">
    <property type="component" value="Unassembled WGS sequence"/>
</dbReference>
<comment type="similarity">
    <text evidence="9">Belongs to the FtsQ/DivIB family. FtsQ subfamily.</text>
</comment>
<dbReference type="PROSITE" id="PS51779">
    <property type="entry name" value="POTRA"/>
    <property type="match status" value="1"/>
</dbReference>